<evidence type="ECO:0000313" key="1">
    <source>
        <dbReference type="EMBL" id="OFJ48226.1"/>
    </source>
</evidence>
<dbReference type="EMBL" id="MAQB02000001">
    <property type="protein sequence ID" value="OFJ48226.1"/>
    <property type="molecule type" value="Genomic_DNA"/>
</dbReference>
<dbReference type="Proteomes" id="UP000092634">
    <property type="component" value="Unassembled WGS sequence"/>
</dbReference>
<organism evidence="1 2">
    <name type="scientific">Janthinobacterium lividum</name>
    <dbReference type="NCBI Taxonomy" id="29581"/>
    <lineage>
        <taxon>Bacteria</taxon>
        <taxon>Pseudomonadati</taxon>
        <taxon>Pseudomonadota</taxon>
        <taxon>Betaproteobacteria</taxon>
        <taxon>Burkholderiales</taxon>
        <taxon>Oxalobacteraceae</taxon>
        <taxon>Janthinobacterium</taxon>
    </lineage>
</organism>
<evidence type="ECO:0000313" key="2">
    <source>
        <dbReference type="Proteomes" id="UP000092634"/>
    </source>
</evidence>
<proteinExistence type="predicted"/>
<gene>
    <name evidence="1" type="ORF">BA896_003745</name>
</gene>
<dbReference type="AlphaFoldDB" id="A0A1E8PPI3"/>
<protein>
    <submittedName>
        <fullName evidence="1">Uncharacterized protein</fullName>
    </submittedName>
</protein>
<comment type="caution">
    <text evidence="1">The sequence shown here is derived from an EMBL/GenBank/DDBJ whole genome shotgun (WGS) entry which is preliminary data.</text>
</comment>
<name>A0A1E8PPI3_9BURK</name>
<sequence>MLNAGLAWQLPNGGAEVRPAAPVFVVIHALASTLAVIEAINANECSAFQASFLQKCKHPTSVLTDRVQGGHRIHRPARRGGL</sequence>
<accession>A0A1E8PPI3</accession>
<reference evidence="1 2" key="1">
    <citation type="submission" date="2016-10" db="EMBL/GenBank/DDBJ databases">
        <title>Updated version of Genome Assembly of Janthinobacterium lividum ERGS5:01.</title>
        <authorList>
            <person name="Kumar R."/>
            <person name="Acharya V."/>
            <person name="Singh D."/>
        </authorList>
    </citation>
    <scope>NUCLEOTIDE SEQUENCE [LARGE SCALE GENOMIC DNA]</scope>
    <source>
        <strain evidence="1 2">ERGS5:01</strain>
    </source>
</reference>